<dbReference type="AlphaFoldDB" id="A0A2I0H2U3"/>
<gene>
    <name evidence="2" type="ORF">CRG98_049775</name>
</gene>
<name>A0A2I0H2U3_PUNGR</name>
<dbReference type="Proteomes" id="UP000233551">
    <property type="component" value="Unassembled WGS sequence"/>
</dbReference>
<comment type="caution">
    <text evidence="2">The sequence shown here is derived from an EMBL/GenBank/DDBJ whole genome shotgun (WGS) entry which is preliminary data.</text>
</comment>
<evidence type="ECO:0000313" key="3">
    <source>
        <dbReference type="Proteomes" id="UP000233551"/>
    </source>
</evidence>
<feature type="region of interest" description="Disordered" evidence="1">
    <location>
        <begin position="27"/>
        <end position="72"/>
    </location>
</feature>
<dbReference type="EMBL" id="PGOL01042720">
    <property type="protein sequence ID" value="PKH93992.1"/>
    <property type="molecule type" value="Genomic_DNA"/>
</dbReference>
<proteinExistence type="predicted"/>
<evidence type="ECO:0000313" key="2">
    <source>
        <dbReference type="EMBL" id="PKH93992.1"/>
    </source>
</evidence>
<accession>A0A2I0H2U3</accession>
<feature type="compositionally biased region" description="Polar residues" evidence="1">
    <location>
        <begin position="59"/>
        <end position="72"/>
    </location>
</feature>
<organism evidence="2 3">
    <name type="scientific">Punica granatum</name>
    <name type="common">Pomegranate</name>
    <dbReference type="NCBI Taxonomy" id="22663"/>
    <lineage>
        <taxon>Eukaryota</taxon>
        <taxon>Viridiplantae</taxon>
        <taxon>Streptophyta</taxon>
        <taxon>Embryophyta</taxon>
        <taxon>Tracheophyta</taxon>
        <taxon>Spermatophyta</taxon>
        <taxon>Magnoliopsida</taxon>
        <taxon>eudicotyledons</taxon>
        <taxon>Gunneridae</taxon>
        <taxon>Pentapetalae</taxon>
        <taxon>rosids</taxon>
        <taxon>malvids</taxon>
        <taxon>Myrtales</taxon>
        <taxon>Lythraceae</taxon>
        <taxon>Punica</taxon>
    </lineage>
</organism>
<feature type="non-terminal residue" evidence="2">
    <location>
        <position position="137"/>
    </location>
</feature>
<protein>
    <submittedName>
        <fullName evidence="2">Uncharacterized protein</fullName>
    </submittedName>
</protein>
<keyword evidence="3" id="KW-1185">Reference proteome</keyword>
<evidence type="ECO:0000256" key="1">
    <source>
        <dbReference type="SAM" id="MobiDB-lite"/>
    </source>
</evidence>
<sequence>MLAHTSSFSDLIEAGKKLDLGIKLGRMEGPAGKGEESSKKVPATSSSSGGRRGKEVSVNAVNTAHQTPQQYSVNLTTAPTAAPTYFPPPPQHQPQSIYYSAPPVCAPEFHLVGVRMRAPRQTRLGSVHLPGDARRTH</sequence>
<reference evidence="2 3" key="1">
    <citation type="submission" date="2017-11" db="EMBL/GenBank/DDBJ databases">
        <title>De-novo sequencing of pomegranate (Punica granatum L.) genome.</title>
        <authorList>
            <person name="Akparov Z."/>
            <person name="Amiraslanov A."/>
            <person name="Hajiyeva S."/>
            <person name="Abbasov M."/>
            <person name="Kaur K."/>
            <person name="Hamwieh A."/>
            <person name="Solovyev V."/>
            <person name="Salamov A."/>
            <person name="Braich B."/>
            <person name="Kosarev P."/>
            <person name="Mahmoud A."/>
            <person name="Hajiyev E."/>
            <person name="Babayeva S."/>
            <person name="Izzatullayeva V."/>
            <person name="Mammadov A."/>
            <person name="Mammadov A."/>
            <person name="Sharifova S."/>
            <person name="Ojaghi J."/>
            <person name="Eynullazada K."/>
            <person name="Bayramov B."/>
            <person name="Abdulazimova A."/>
            <person name="Shahmuradov I."/>
        </authorList>
    </citation>
    <scope>NUCLEOTIDE SEQUENCE [LARGE SCALE GENOMIC DNA]</scope>
    <source>
        <strain evidence="3">cv. AG2017</strain>
        <tissue evidence="2">Leaf</tissue>
    </source>
</reference>